<reference evidence="1 2" key="1">
    <citation type="journal article" date="2016" name="Mol. Biol. Evol.">
        <title>Comparative Genomics of Early-Diverging Mushroom-Forming Fungi Provides Insights into the Origins of Lignocellulose Decay Capabilities.</title>
        <authorList>
            <person name="Nagy L.G."/>
            <person name="Riley R."/>
            <person name="Tritt A."/>
            <person name="Adam C."/>
            <person name="Daum C."/>
            <person name="Floudas D."/>
            <person name="Sun H."/>
            <person name="Yadav J.S."/>
            <person name="Pangilinan J."/>
            <person name="Larsson K.H."/>
            <person name="Matsuura K."/>
            <person name="Barry K."/>
            <person name="Labutti K."/>
            <person name="Kuo R."/>
            <person name="Ohm R.A."/>
            <person name="Bhattacharya S.S."/>
            <person name="Shirouzu T."/>
            <person name="Yoshinaga Y."/>
            <person name="Martin F.M."/>
            <person name="Grigoriev I.V."/>
            <person name="Hibbett D.S."/>
        </authorList>
    </citation>
    <scope>NUCLEOTIDE SEQUENCE [LARGE SCALE GENOMIC DNA]</scope>
    <source>
        <strain evidence="1 2">HHB14362 ss-1</strain>
    </source>
</reference>
<evidence type="ECO:0008006" key="3">
    <source>
        <dbReference type="Google" id="ProtNLM"/>
    </source>
</evidence>
<dbReference type="AlphaFoldDB" id="A0A165PV01"/>
<evidence type="ECO:0000313" key="1">
    <source>
        <dbReference type="EMBL" id="KZT21535.1"/>
    </source>
</evidence>
<dbReference type="Proteomes" id="UP000076761">
    <property type="component" value="Unassembled WGS sequence"/>
</dbReference>
<dbReference type="EMBL" id="KV425606">
    <property type="protein sequence ID" value="KZT21535.1"/>
    <property type="molecule type" value="Genomic_DNA"/>
</dbReference>
<evidence type="ECO:0000313" key="2">
    <source>
        <dbReference type="Proteomes" id="UP000076761"/>
    </source>
</evidence>
<keyword evidence="2" id="KW-1185">Reference proteome</keyword>
<proteinExistence type="predicted"/>
<name>A0A165PV01_9AGAM</name>
<organism evidence="1 2">
    <name type="scientific">Neolentinus lepideus HHB14362 ss-1</name>
    <dbReference type="NCBI Taxonomy" id="1314782"/>
    <lineage>
        <taxon>Eukaryota</taxon>
        <taxon>Fungi</taxon>
        <taxon>Dikarya</taxon>
        <taxon>Basidiomycota</taxon>
        <taxon>Agaricomycotina</taxon>
        <taxon>Agaricomycetes</taxon>
        <taxon>Gloeophyllales</taxon>
        <taxon>Gloeophyllaceae</taxon>
        <taxon>Neolentinus</taxon>
    </lineage>
</organism>
<dbReference type="InParanoid" id="A0A165PV01"/>
<gene>
    <name evidence="1" type="ORF">NEOLEDRAFT_1139429</name>
</gene>
<dbReference type="OrthoDB" id="3259136at2759"/>
<sequence>MSSTAITTTRHRRGHSIYFTAASGPDRLSTLPSELALHILSLALSPACHALSKRLAALVDLLLYTSVSLHSRRELTLFLRKPDAFLAAHVKKLEMTCEGADEEIARIVRACAGARSIVIPATIAPFVAHPFTPAGPAPFELTLLSYINTTPKNSLSFYLPVGVTPEPIKPVKTNDAMFSALTHLRFCEPASFYASPSAAISALSPTLLGTLTHLQVARRGRANEQNDVEFTNDVRALLKERKNFECLVVTVFPSSVGAREDVRASDVWSMLEAVGREVGVGRLVVMEGVYGQWDDPAMWERAREEARRQA</sequence>
<protein>
    <recommendedName>
        <fullName evidence="3">F-box domain-containing protein</fullName>
    </recommendedName>
</protein>
<accession>A0A165PV01</accession>